<keyword evidence="2" id="KW-1185">Reference proteome</keyword>
<dbReference type="Gene3D" id="1.10.10.60">
    <property type="entry name" value="Homeodomain-like"/>
    <property type="match status" value="1"/>
</dbReference>
<reference evidence="1" key="1">
    <citation type="submission" date="2023-04" db="EMBL/GenBank/DDBJ databases">
        <title>Phytophthora fragariaefolia NBRC 109709.</title>
        <authorList>
            <person name="Ichikawa N."/>
            <person name="Sato H."/>
            <person name="Tonouchi N."/>
        </authorList>
    </citation>
    <scope>NUCLEOTIDE SEQUENCE</scope>
    <source>
        <strain evidence="1">NBRC 109709</strain>
    </source>
</reference>
<evidence type="ECO:0000313" key="2">
    <source>
        <dbReference type="Proteomes" id="UP001165121"/>
    </source>
</evidence>
<evidence type="ECO:0000313" key="1">
    <source>
        <dbReference type="EMBL" id="GMF41392.1"/>
    </source>
</evidence>
<comment type="caution">
    <text evidence="1">The sequence shown here is derived from an EMBL/GenBank/DDBJ whole genome shotgun (WGS) entry which is preliminary data.</text>
</comment>
<dbReference type="Proteomes" id="UP001165121">
    <property type="component" value="Unassembled WGS sequence"/>
</dbReference>
<protein>
    <submittedName>
        <fullName evidence="1">Unnamed protein product</fullName>
    </submittedName>
</protein>
<sequence>MGRWMKIVQKRALIWKAHASPELSQGDLAAWAKTTYKLRTETVSNILKNAAAILSEKYSLSRRSRLLSRWIPTPLTSSKLYDGATRFGKKSVERIPSRTVSGTQTSATWSARTKIAMPLSAATVTGVKMEDVILRAWQTWV</sequence>
<gene>
    <name evidence="1" type="ORF">Pfra01_001308300</name>
</gene>
<dbReference type="EMBL" id="BSXT01001333">
    <property type="protein sequence ID" value="GMF41392.1"/>
    <property type="molecule type" value="Genomic_DNA"/>
</dbReference>
<accession>A0A9W6XLT6</accession>
<dbReference type="OrthoDB" id="131627at2759"/>
<dbReference type="AlphaFoldDB" id="A0A9W6XLT6"/>
<organism evidence="1 2">
    <name type="scientific">Phytophthora fragariaefolia</name>
    <dbReference type="NCBI Taxonomy" id="1490495"/>
    <lineage>
        <taxon>Eukaryota</taxon>
        <taxon>Sar</taxon>
        <taxon>Stramenopiles</taxon>
        <taxon>Oomycota</taxon>
        <taxon>Peronosporomycetes</taxon>
        <taxon>Peronosporales</taxon>
        <taxon>Peronosporaceae</taxon>
        <taxon>Phytophthora</taxon>
    </lineage>
</organism>
<proteinExistence type="predicted"/>
<name>A0A9W6XLT6_9STRA</name>